<evidence type="ECO:0000256" key="4">
    <source>
        <dbReference type="ARBA" id="ARBA00022989"/>
    </source>
</evidence>
<evidence type="ECO:0000313" key="8">
    <source>
        <dbReference type="EMBL" id="MFC5453148.1"/>
    </source>
</evidence>
<keyword evidence="9" id="KW-1185">Reference proteome</keyword>
<evidence type="ECO:0000256" key="1">
    <source>
        <dbReference type="ARBA" id="ARBA00004651"/>
    </source>
</evidence>
<evidence type="ECO:0000256" key="5">
    <source>
        <dbReference type="ARBA" id="ARBA00023136"/>
    </source>
</evidence>
<dbReference type="Pfam" id="PF09335">
    <property type="entry name" value="VTT_dom"/>
    <property type="match status" value="1"/>
</dbReference>
<organism evidence="8 9">
    <name type="scientific">Paenibacillus aestuarii</name>
    <dbReference type="NCBI Taxonomy" id="516965"/>
    <lineage>
        <taxon>Bacteria</taxon>
        <taxon>Bacillati</taxon>
        <taxon>Bacillota</taxon>
        <taxon>Bacilli</taxon>
        <taxon>Bacillales</taxon>
        <taxon>Paenibacillaceae</taxon>
        <taxon>Paenibacillus</taxon>
    </lineage>
</organism>
<feature type="transmembrane region" description="Helical" evidence="6">
    <location>
        <begin position="166"/>
        <end position="188"/>
    </location>
</feature>
<sequence length="227" mass="26046">MSLFKRSRLLQLFILLVVGGGLIYFFFFNKMGIKLTHTNMHQLSDHLRDLGWTGRWIGMLLIVVQTFFPFVPFVLVAGTNVAIWGIKWGFIVNYVMSCVGAIASFYFARYYGHAWVEAKLQKFPVVQQFSVRLEKHGFLYVLLGRLIPVLPSSAINFAAGLTRVRFIPFLLGTLIGKLPIVFLESMIAHDLFHFQKYKGRLLWLLFVFVVLLVLGNVVKKVLTSNRK</sequence>
<accession>A0ABW0KIA1</accession>
<feature type="transmembrane region" description="Helical" evidence="6">
    <location>
        <begin position="200"/>
        <end position="218"/>
    </location>
</feature>
<gene>
    <name evidence="8" type="ORF">ACFPOG_33570</name>
</gene>
<dbReference type="PANTHER" id="PTHR12677">
    <property type="entry name" value="GOLGI APPARATUS MEMBRANE PROTEIN TVP38-RELATED"/>
    <property type="match status" value="1"/>
</dbReference>
<feature type="domain" description="VTT" evidence="7">
    <location>
        <begin position="71"/>
        <end position="187"/>
    </location>
</feature>
<feature type="transmembrane region" description="Helical" evidence="6">
    <location>
        <begin position="12"/>
        <end position="33"/>
    </location>
</feature>
<evidence type="ECO:0000256" key="6">
    <source>
        <dbReference type="RuleBase" id="RU366058"/>
    </source>
</evidence>
<comment type="caution">
    <text evidence="8">The sequence shown here is derived from an EMBL/GenBank/DDBJ whole genome shotgun (WGS) entry which is preliminary data.</text>
</comment>
<evidence type="ECO:0000259" key="7">
    <source>
        <dbReference type="Pfam" id="PF09335"/>
    </source>
</evidence>
<evidence type="ECO:0000256" key="3">
    <source>
        <dbReference type="ARBA" id="ARBA00022692"/>
    </source>
</evidence>
<dbReference type="EMBL" id="JBHSMJ010000065">
    <property type="protein sequence ID" value="MFC5453148.1"/>
    <property type="molecule type" value="Genomic_DNA"/>
</dbReference>
<keyword evidence="2 6" id="KW-1003">Cell membrane</keyword>
<keyword evidence="5 6" id="KW-0472">Membrane</keyword>
<proteinExistence type="inferred from homology"/>
<comment type="subcellular location">
    <subcellularLocation>
        <location evidence="1 6">Cell membrane</location>
        <topology evidence="1 6">Multi-pass membrane protein</topology>
    </subcellularLocation>
</comment>
<dbReference type="RefSeq" id="WP_270879395.1">
    <property type="nucleotide sequence ID" value="NZ_JAQFVF010000023.1"/>
</dbReference>
<comment type="similarity">
    <text evidence="6">Belongs to the TVP38/TMEM64 family.</text>
</comment>
<reference evidence="9" key="1">
    <citation type="journal article" date="2019" name="Int. J. Syst. Evol. Microbiol.">
        <title>The Global Catalogue of Microorganisms (GCM) 10K type strain sequencing project: providing services to taxonomists for standard genome sequencing and annotation.</title>
        <authorList>
            <consortium name="The Broad Institute Genomics Platform"/>
            <consortium name="The Broad Institute Genome Sequencing Center for Infectious Disease"/>
            <person name="Wu L."/>
            <person name="Ma J."/>
        </authorList>
    </citation>
    <scope>NUCLEOTIDE SEQUENCE [LARGE SCALE GENOMIC DNA]</scope>
    <source>
        <strain evidence="9">KACC 11904</strain>
    </source>
</reference>
<keyword evidence="3 6" id="KW-0812">Transmembrane</keyword>
<evidence type="ECO:0000256" key="2">
    <source>
        <dbReference type="ARBA" id="ARBA00022475"/>
    </source>
</evidence>
<dbReference type="InterPro" id="IPR032816">
    <property type="entry name" value="VTT_dom"/>
</dbReference>
<dbReference type="Proteomes" id="UP001596044">
    <property type="component" value="Unassembled WGS sequence"/>
</dbReference>
<feature type="transmembrane region" description="Helical" evidence="6">
    <location>
        <begin position="88"/>
        <end position="108"/>
    </location>
</feature>
<feature type="transmembrane region" description="Helical" evidence="6">
    <location>
        <begin position="53"/>
        <end position="76"/>
    </location>
</feature>
<protein>
    <recommendedName>
        <fullName evidence="6">TVP38/TMEM64 family membrane protein</fullName>
    </recommendedName>
</protein>
<dbReference type="InterPro" id="IPR015414">
    <property type="entry name" value="TMEM64"/>
</dbReference>
<name>A0ABW0KIA1_9BACL</name>
<feature type="transmembrane region" description="Helical" evidence="6">
    <location>
        <begin position="138"/>
        <end position="159"/>
    </location>
</feature>
<evidence type="ECO:0000313" key="9">
    <source>
        <dbReference type="Proteomes" id="UP001596044"/>
    </source>
</evidence>
<dbReference type="PANTHER" id="PTHR12677:SF59">
    <property type="entry name" value="GOLGI APPARATUS MEMBRANE PROTEIN TVP38-RELATED"/>
    <property type="match status" value="1"/>
</dbReference>
<keyword evidence="4 6" id="KW-1133">Transmembrane helix</keyword>